<dbReference type="EMBL" id="WRXO01000007">
    <property type="protein sequence ID" value="MVT43461.1"/>
    <property type="molecule type" value="Genomic_DNA"/>
</dbReference>
<dbReference type="PANTHER" id="PTHR30547">
    <property type="entry name" value="UNCHARACTERIZED PROTEIN YHCG-RELATED"/>
    <property type="match status" value="1"/>
</dbReference>
<feature type="domain" description="YhcG N-terminal" evidence="1">
    <location>
        <begin position="225"/>
        <end position="347"/>
    </location>
</feature>
<sequence>MNSTYKSGLSAGKNNFVDELLQPLRQRQQEIVGNSRYELIALFWEIGKQIDEYSRQGSQIPALALIQDELTAKFGGLFKEVQLPIMWRFAQMVSEPAIMSKMASYFDWNHIACFAKLQNEEELFHFIDRSFRDSLSAGQLEKEIDLFHRDGNASDQSSGLATYTVDQKKLSGLLPEPTTALTNKVPKDSLYTGSLAPAFAELFESNPEFDHLVAQEEISSLSYAIRRLIQKFRSSHSTRINGRLNLIFLELGRIISDKIAGNKNRAGGGMTLDQISALLRENYDSPVFSERSIAGMILFHEKSNDRNKAARIAHLVDWEDLLALLQLHDSEDMLIYARLLAQKKLTVSDHIPDSVLEDERRLLLQTTPVNKQPEVSVPKTRNSEVRITETFVALDRDILNDGFVMDIFGNPYFVSLMREAWKQG</sequence>
<dbReference type="InterPro" id="IPR041527">
    <property type="entry name" value="YhcG_N"/>
</dbReference>
<dbReference type="OrthoDB" id="9801263at2"/>
<keyword evidence="3" id="KW-1185">Reference proteome</keyword>
<feature type="domain" description="YhcG N-terminal" evidence="1">
    <location>
        <begin position="22"/>
        <end position="145"/>
    </location>
</feature>
<name>A0A6N8JG42_9BACT</name>
<organism evidence="2 3">
    <name type="scientific">Chitinophaga oryziterrae</name>
    <dbReference type="NCBI Taxonomy" id="1031224"/>
    <lineage>
        <taxon>Bacteria</taxon>
        <taxon>Pseudomonadati</taxon>
        <taxon>Bacteroidota</taxon>
        <taxon>Chitinophagia</taxon>
        <taxon>Chitinophagales</taxon>
        <taxon>Chitinophagaceae</taxon>
        <taxon>Chitinophaga</taxon>
    </lineage>
</organism>
<comment type="caution">
    <text evidence="2">The sequence shown here is derived from an EMBL/GenBank/DDBJ whole genome shotgun (WGS) entry which is preliminary data.</text>
</comment>
<accession>A0A6N8JG42</accession>
<reference evidence="2 3" key="1">
    <citation type="submission" date="2019-12" db="EMBL/GenBank/DDBJ databases">
        <title>The draft genomic sequence of strain Chitinophaga oryziterrae JCM 16595.</title>
        <authorList>
            <person name="Zhang X."/>
        </authorList>
    </citation>
    <scope>NUCLEOTIDE SEQUENCE [LARGE SCALE GENOMIC DNA]</scope>
    <source>
        <strain evidence="2 3">JCM 16595</strain>
    </source>
</reference>
<dbReference type="RefSeq" id="WP_157302115.1">
    <property type="nucleotide sequence ID" value="NZ_BAAAZB010000015.1"/>
</dbReference>
<proteinExistence type="predicted"/>
<protein>
    <submittedName>
        <fullName evidence="2">DUF1016 family protein</fullName>
    </submittedName>
</protein>
<dbReference type="Pfam" id="PF17761">
    <property type="entry name" value="DUF1016_N"/>
    <property type="match status" value="2"/>
</dbReference>
<dbReference type="PANTHER" id="PTHR30547:SF0">
    <property type="entry name" value="BLR8175 PROTEIN"/>
    <property type="match status" value="1"/>
</dbReference>
<dbReference type="InterPro" id="IPR053148">
    <property type="entry name" value="PD-DEXK-like_domain"/>
</dbReference>
<gene>
    <name evidence="2" type="ORF">GO495_22875</name>
</gene>
<evidence type="ECO:0000313" key="3">
    <source>
        <dbReference type="Proteomes" id="UP000468388"/>
    </source>
</evidence>
<evidence type="ECO:0000259" key="1">
    <source>
        <dbReference type="Pfam" id="PF17761"/>
    </source>
</evidence>
<dbReference type="Proteomes" id="UP000468388">
    <property type="component" value="Unassembled WGS sequence"/>
</dbReference>
<dbReference type="AlphaFoldDB" id="A0A6N8JG42"/>
<evidence type="ECO:0000313" key="2">
    <source>
        <dbReference type="EMBL" id="MVT43461.1"/>
    </source>
</evidence>